<dbReference type="Gene3D" id="2.40.10.220">
    <property type="entry name" value="predicted glycosyltransferase like domains"/>
    <property type="match status" value="1"/>
</dbReference>
<proteinExistence type="predicted"/>
<evidence type="ECO:0000259" key="4">
    <source>
        <dbReference type="Pfam" id="PF07238"/>
    </source>
</evidence>
<evidence type="ECO:0000313" key="6">
    <source>
        <dbReference type="EMBL" id="OLN23518.1"/>
    </source>
</evidence>
<evidence type="ECO:0000313" key="7">
    <source>
        <dbReference type="Proteomes" id="UP000185568"/>
    </source>
</evidence>
<dbReference type="AlphaFoldDB" id="A0A1Q8Q855"/>
<dbReference type="Proteomes" id="UP000185568">
    <property type="component" value="Unassembled WGS sequence"/>
</dbReference>
<evidence type="ECO:0000256" key="3">
    <source>
        <dbReference type="ARBA" id="ARBA00023143"/>
    </source>
</evidence>
<protein>
    <recommendedName>
        <fullName evidence="8">Pilus assembly protein PilZ</fullName>
    </recommendedName>
</protein>
<dbReference type="SUPFAM" id="SSF141371">
    <property type="entry name" value="PilZ domain-like"/>
    <property type="match status" value="1"/>
</dbReference>
<keyword evidence="2" id="KW-0547">Nucleotide-binding</keyword>
<name>A0A1Q8Q855_9BACI</name>
<dbReference type="EMBL" id="MSDU01000008">
    <property type="protein sequence ID" value="OLN23518.1"/>
    <property type="molecule type" value="Genomic_DNA"/>
</dbReference>
<dbReference type="Pfam" id="PF12945">
    <property type="entry name" value="PilZNR"/>
    <property type="match status" value="1"/>
</dbReference>
<comment type="caution">
    <text evidence="6">The sequence shown here is derived from an EMBL/GenBank/DDBJ whole genome shotgun (WGS) entry which is preliminary data.</text>
</comment>
<dbReference type="Pfam" id="PF07238">
    <property type="entry name" value="PilZ"/>
    <property type="match status" value="1"/>
</dbReference>
<feature type="domain" description="PilZ" evidence="4">
    <location>
        <begin position="101"/>
        <end position="209"/>
    </location>
</feature>
<sequence length="220" mass="24827">MLEVGVTMLLETFDAASKKEEYRCKVTDLEDGKIYIDYPINVETNKTVFMLDGMQLAANFIDPASSAAVCMFRTEVLGRVKKKIPMLMLRDPGQNEYIRVQRRKFVRVQTAVDVAVQFDGKPSFATVTDDISAGGAAVLLPHNTMVEEGAEACLYVVIPSSNGENQYLELKASLVRVHSNDKSDRRTASLQFQDISHHDQQLLMRFCFEKQLQLRKKGLE</sequence>
<organism evidence="6 7">
    <name type="scientific">Domibacillus antri</name>
    <dbReference type="NCBI Taxonomy" id="1714264"/>
    <lineage>
        <taxon>Bacteria</taxon>
        <taxon>Bacillati</taxon>
        <taxon>Bacillota</taxon>
        <taxon>Bacilli</taxon>
        <taxon>Bacillales</taxon>
        <taxon>Bacillaceae</taxon>
        <taxon>Domibacillus</taxon>
    </lineage>
</organism>
<reference evidence="6 7" key="1">
    <citation type="submission" date="2016-12" db="EMBL/GenBank/DDBJ databases">
        <title>Domibacillus antri genome sequencing.</title>
        <authorList>
            <person name="Verma A."/>
            <person name="Krishnamurthi S."/>
        </authorList>
    </citation>
    <scope>NUCLEOTIDE SEQUENCE [LARGE SCALE GENOMIC DNA]</scope>
    <source>
        <strain evidence="6 7">XD80</strain>
    </source>
</reference>
<dbReference type="RefSeq" id="WP_075397808.1">
    <property type="nucleotide sequence ID" value="NZ_MSDU01000008.1"/>
</dbReference>
<evidence type="ECO:0008006" key="8">
    <source>
        <dbReference type="Google" id="ProtNLM"/>
    </source>
</evidence>
<evidence type="ECO:0000256" key="2">
    <source>
        <dbReference type="ARBA" id="ARBA00022741"/>
    </source>
</evidence>
<keyword evidence="7" id="KW-1185">Reference proteome</keyword>
<feature type="domain" description="Type III secretion system flagellar brake protein YcgR PilZN" evidence="5">
    <location>
        <begin position="4"/>
        <end position="92"/>
    </location>
</feature>
<dbReference type="STRING" id="1714264.BTO30_04615"/>
<evidence type="ECO:0000259" key="5">
    <source>
        <dbReference type="Pfam" id="PF12945"/>
    </source>
</evidence>
<accession>A0A1Q8Q855</accession>
<keyword evidence="1" id="KW-0973">c-di-GMP</keyword>
<dbReference type="GO" id="GO:0035438">
    <property type="term" value="F:cyclic-di-GMP binding"/>
    <property type="evidence" value="ECO:0007669"/>
    <property type="project" value="InterPro"/>
</dbReference>
<dbReference type="Gene3D" id="2.30.110.10">
    <property type="entry name" value="Electron Transport, Fmn-binding Protein, Chain A"/>
    <property type="match status" value="1"/>
</dbReference>
<evidence type="ECO:0000256" key="1">
    <source>
        <dbReference type="ARBA" id="ARBA00022636"/>
    </source>
</evidence>
<dbReference type="InterPro" id="IPR009926">
    <property type="entry name" value="T3SS_YcgR_PilZN"/>
</dbReference>
<keyword evidence="3" id="KW-0975">Bacterial flagellum</keyword>
<dbReference type="InterPro" id="IPR012349">
    <property type="entry name" value="Split_barrel_FMN-bd"/>
</dbReference>
<gene>
    <name evidence="6" type="ORF">BTO30_04615</name>
</gene>
<dbReference type="InterPro" id="IPR009875">
    <property type="entry name" value="PilZ_domain"/>
</dbReference>
<dbReference type="OrthoDB" id="1951449at2"/>